<organism evidence="1">
    <name type="scientific">human gut metagenome</name>
    <dbReference type="NCBI Taxonomy" id="408170"/>
    <lineage>
        <taxon>unclassified sequences</taxon>
        <taxon>metagenomes</taxon>
        <taxon>organismal metagenomes</taxon>
    </lineage>
</organism>
<evidence type="ECO:0000313" key="1">
    <source>
        <dbReference type="EMBL" id="EKC61420.1"/>
    </source>
</evidence>
<comment type="caution">
    <text evidence="1">The sequence shown here is derived from an EMBL/GenBank/DDBJ whole genome shotgun (WGS) entry which is preliminary data.</text>
</comment>
<reference evidence="1" key="1">
    <citation type="journal article" date="2013" name="Environ. Microbiol.">
        <title>Microbiota from the distal guts of lean and obese adolescents exhibit partial functional redundancy besides clear differences in community structure.</title>
        <authorList>
            <person name="Ferrer M."/>
            <person name="Ruiz A."/>
            <person name="Lanza F."/>
            <person name="Haange S.B."/>
            <person name="Oberbach A."/>
            <person name="Till H."/>
            <person name="Bargiela R."/>
            <person name="Campoy C."/>
            <person name="Segura M.T."/>
            <person name="Richter M."/>
            <person name="von Bergen M."/>
            <person name="Seifert J."/>
            <person name="Suarez A."/>
        </authorList>
    </citation>
    <scope>NUCLEOTIDE SEQUENCE</scope>
</reference>
<proteinExistence type="predicted"/>
<dbReference type="EMBL" id="AJWZ01005857">
    <property type="protein sequence ID" value="EKC61420.1"/>
    <property type="molecule type" value="Genomic_DNA"/>
</dbReference>
<protein>
    <submittedName>
        <fullName evidence="1">2-hydroxyglutaryl-CoA dehydratase, D-component</fullName>
    </submittedName>
</protein>
<accession>K1T568</accession>
<feature type="non-terminal residue" evidence="1">
    <location>
        <position position="1"/>
    </location>
</feature>
<gene>
    <name evidence="1" type="ORF">OBE_08481</name>
</gene>
<name>K1T568_9ZZZZ</name>
<dbReference type="AlphaFoldDB" id="K1T568"/>
<sequence>VGAPFSLYNDTNYMGNCGRSAKFPPIDRKIMRYAERGNKAHRMMAPEYRHRAIVWGVQPQYCIDMLNWMIHCWGIVPLTDMLSLVNTRMIADTDTPENREQAFYDMAWLNENMIMRNRTHGGYKVLVDDLWEFCETLHADMVIMWEHMSCKALVGMHGQFEEQARARGIHLVWVCHDLCDPRVYDAPG</sequence>
<feature type="non-terminal residue" evidence="1">
    <location>
        <position position="188"/>
    </location>
</feature>